<sequence>FFKTGVVFKVLWPELAGDTNGDMTIVTNSRFEGEKIFAKIRWFVVVREGYDCCSCLRSIQTYGRRGVPDNKVKAHHAMMYTGTTVPSPLQSELPVGTIDRAMGPPIRVLPYYLYEKLDPLSRVNFFKIYTVEHNVKVRPFGKV</sequence>
<dbReference type="STRING" id="1231657.A0A1Y2A6S4"/>
<name>A0A1Y2A6S4_9PLEO</name>
<feature type="domain" description="DUF6590" evidence="1">
    <location>
        <begin position="1"/>
        <end position="143"/>
    </location>
</feature>
<dbReference type="InterPro" id="IPR046497">
    <property type="entry name" value="DUF6590"/>
</dbReference>
<dbReference type="OrthoDB" id="3559580at2759"/>
<reference evidence="2 3" key="1">
    <citation type="submission" date="2016-07" db="EMBL/GenBank/DDBJ databases">
        <title>Pervasive Adenine N6-methylation of Active Genes in Fungi.</title>
        <authorList>
            <consortium name="DOE Joint Genome Institute"/>
            <person name="Mondo S.J."/>
            <person name="Dannebaum R.O."/>
            <person name="Kuo R.C."/>
            <person name="Labutti K."/>
            <person name="Haridas S."/>
            <person name="Kuo A."/>
            <person name="Salamov A."/>
            <person name="Ahrendt S.R."/>
            <person name="Lipzen A."/>
            <person name="Sullivan W."/>
            <person name="Andreopoulos W.B."/>
            <person name="Clum A."/>
            <person name="Lindquist E."/>
            <person name="Daum C."/>
            <person name="Ramamoorthy G.K."/>
            <person name="Gryganskyi A."/>
            <person name="Culley D."/>
            <person name="Magnuson J.K."/>
            <person name="James T.Y."/>
            <person name="O'Malley M.A."/>
            <person name="Stajich J.E."/>
            <person name="Spatafora J.W."/>
            <person name="Visel A."/>
            <person name="Grigoriev I.V."/>
        </authorList>
    </citation>
    <scope>NUCLEOTIDE SEQUENCE [LARGE SCALE GENOMIC DNA]</scope>
    <source>
        <strain evidence="2 3">CBS 115471</strain>
    </source>
</reference>
<evidence type="ECO:0000259" key="1">
    <source>
        <dbReference type="Pfam" id="PF20233"/>
    </source>
</evidence>
<dbReference type="Pfam" id="PF20233">
    <property type="entry name" value="DUF6590"/>
    <property type="match status" value="1"/>
</dbReference>
<organism evidence="2 3">
    <name type="scientific">Clohesyomyces aquaticus</name>
    <dbReference type="NCBI Taxonomy" id="1231657"/>
    <lineage>
        <taxon>Eukaryota</taxon>
        <taxon>Fungi</taxon>
        <taxon>Dikarya</taxon>
        <taxon>Ascomycota</taxon>
        <taxon>Pezizomycotina</taxon>
        <taxon>Dothideomycetes</taxon>
        <taxon>Pleosporomycetidae</taxon>
        <taxon>Pleosporales</taxon>
        <taxon>Lindgomycetaceae</taxon>
        <taxon>Clohesyomyces</taxon>
    </lineage>
</organism>
<accession>A0A1Y2A6S4</accession>
<keyword evidence="3" id="KW-1185">Reference proteome</keyword>
<dbReference type="Proteomes" id="UP000193144">
    <property type="component" value="Unassembled WGS sequence"/>
</dbReference>
<evidence type="ECO:0000313" key="3">
    <source>
        <dbReference type="Proteomes" id="UP000193144"/>
    </source>
</evidence>
<feature type="non-terminal residue" evidence="2">
    <location>
        <position position="1"/>
    </location>
</feature>
<comment type="caution">
    <text evidence="2">The sequence shown here is derived from an EMBL/GenBank/DDBJ whole genome shotgun (WGS) entry which is preliminary data.</text>
</comment>
<protein>
    <recommendedName>
        <fullName evidence="1">DUF6590 domain-containing protein</fullName>
    </recommendedName>
</protein>
<evidence type="ECO:0000313" key="2">
    <source>
        <dbReference type="EMBL" id="ORY18203.1"/>
    </source>
</evidence>
<dbReference type="AlphaFoldDB" id="A0A1Y2A6S4"/>
<gene>
    <name evidence="2" type="ORF">BCR34DRAFT_456380</name>
</gene>
<feature type="non-terminal residue" evidence="2">
    <location>
        <position position="143"/>
    </location>
</feature>
<dbReference type="EMBL" id="MCFA01000008">
    <property type="protein sequence ID" value="ORY18203.1"/>
    <property type="molecule type" value="Genomic_DNA"/>
</dbReference>
<proteinExistence type="predicted"/>